<gene>
    <name evidence="2" type="ORF">DesfrDRAFT_1922</name>
</gene>
<dbReference type="Gene3D" id="3.40.50.10420">
    <property type="entry name" value="NagB/RpiA/CoA transferase-like"/>
    <property type="match status" value="1"/>
</dbReference>
<dbReference type="Proteomes" id="UP000006250">
    <property type="component" value="Unassembled WGS sequence"/>
</dbReference>
<feature type="domain" description="LUD" evidence="1">
    <location>
        <begin position="42"/>
        <end position="215"/>
    </location>
</feature>
<protein>
    <recommendedName>
        <fullName evidence="1">LUD domain-containing protein</fullName>
    </recommendedName>
</protein>
<dbReference type="PANTHER" id="PTHR43682">
    <property type="entry name" value="LACTATE UTILIZATION PROTEIN C"/>
    <property type="match status" value="1"/>
</dbReference>
<name>E1JWC3_SOLFR</name>
<dbReference type="eggNOG" id="COG1556">
    <property type="taxonomic scope" value="Bacteria"/>
</dbReference>
<dbReference type="AlphaFoldDB" id="E1JWC3"/>
<evidence type="ECO:0000259" key="1">
    <source>
        <dbReference type="Pfam" id="PF02589"/>
    </source>
</evidence>
<evidence type="ECO:0000313" key="3">
    <source>
        <dbReference type="Proteomes" id="UP000006250"/>
    </source>
</evidence>
<evidence type="ECO:0000313" key="2">
    <source>
        <dbReference type="EMBL" id="EFL51220.1"/>
    </source>
</evidence>
<dbReference type="InterPro" id="IPR024185">
    <property type="entry name" value="FTHF_cligase-like_sf"/>
</dbReference>
<dbReference type="Pfam" id="PF02589">
    <property type="entry name" value="LUD_dom"/>
    <property type="match status" value="1"/>
</dbReference>
<reference evidence="2 3" key="1">
    <citation type="submission" date="2010-08" db="EMBL/GenBank/DDBJ databases">
        <title>The draft genome of Desulfovibrio fructosovorans JJ.</title>
        <authorList>
            <consortium name="US DOE Joint Genome Institute (JGI-PGF)"/>
            <person name="Lucas S."/>
            <person name="Copeland A."/>
            <person name="Lapidus A."/>
            <person name="Cheng J.-F."/>
            <person name="Bruce D."/>
            <person name="Goodwin L."/>
            <person name="Pitluck S."/>
            <person name="Land M.L."/>
            <person name="Hauser L."/>
            <person name="Chang Y.-J."/>
            <person name="Jeffries C."/>
            <person name="Wall J.D."/>
            <person name="Stahl D.A."/>
            <person name="Arkin A.P."/>
            <person name="Dehal P."/>
            <person name="Stolyar S.M."/>
            <person name="Hazen T.C."/>
            <person name="Woyke T.J."/>
        </authorList>
    </citation>
    <scope>NUCLEOTIDE SEQUENCE [LARGE SCALE GENOMIC DNA]</scope>
    <source>
        <strain evidence="2 3">JJ</strain>
    </source>
</reference>
<keyword evidence="3" id="KW-1185">Reference proteome</keyword>
<dbReference type="RefSeq" id="WP_005993335.1">
    <property type="nucleotide sequence ID" value="NZ_AECZ01000011.1"/>
</dbReference>
<dbReference type="OrthoDB" id="9794187at2"/>
<accession>E1JWC3</accession>
<sequence length="220" mass="22911">MNEAQVRTAILSRLRAGQPKGLPRARRPLSLRRQCLDSVDFETFAAALTALGPTFELAKTPDAAKAALAAVIAKNGVKTAVRWDHPDLDAVDAAATLASADVAVLAPEDLPERVCPSLAAVDMGLTSVAYAVCATGSLILAAGKERERATPLVPRLHVALLPASKLVPDLPAVFEGLAKGPMPSAVNCVSGVSSTGDIEFVYVRGVHGPLAVHVIGLEWL</sequence>
<comment type="caution">
    <text evidence="2">The sequence shown here is derived from an EMBL/GenBank/DDBJ whole genome shotgun (WGS) entry which is preliminary data.</text>
</comment>
<dbReference type="PANTHER" id="PTHR43682:SF1">
    <property type="entry name" value="LACTATE UTILIZATION PROTEIN C"/>
    <property type="match status" value="1"/>
</dbReference>
<proteinExistence type="predicted"/>
<organism evidence="2 3">
    <name type="scientific">Solidesulfovibrio fructosivorans JJ]</name>
    <dbReference type="NCBI Taxonomy" id="596151"/>
    <lineage>
        <taxon>Bacteria</taxon>
        <taxon>Pseudomonadati</taxon>
        <taxon>Thermodesulfobacteriota</taxon>
        <taxon>Desulfovibrionia</taxon>
        <taxon>Desulfovibrionales</taxon>
        <taxon>Desulfovibrionaceae</taxon>
        <taxon>Solidesulfovibrio</taxon>
    </lineage>
</organism>
<dbReference type="STRING" id="596151.DesfrDRAFT_1922"/>
<dbReference type="EMBL" id="AECZ01000011">
    <property type="protein sequence ID" value="EFL51220.1"/>
    <property type="molecule type" value="Genomic_DNA"/>
</dbReference>
<dbReference type="InterPro" id="IPR037171">
    <property type="entry name" value="NagB/RpiA_transferase-like"/>
</dbReference>
<dbReference type="SUPFAM" id="SSF100950">
    <property type="entry name" value="NagB/RpiA/CoA transferase-like"/>
    <property type="match status" value="1"/>
</dbReference>
<dbReference type="InterPro" id="IPR003741">
    <property type="entry name" value="LUD_dom"/>
</dbReference>